<gene>
    <name evidence="1" type="ORF">G5B91_10945</name>
</gene>
<sequence>MTAPADLQSKEFHQAMAMLFARAVCSSYSAGHKQKARSMCLAHLRASLARHPVAAGESDFNNVTQEA</sequence>
<dbReference type="AlphaFoldDB" id="A0A6G6IX04"/>
<accession>A0A6G6IX04</accession>
<evidence type="ECO:0000313" key="1">
    <source>
        <dbReference type="EMBL" id="QIE86761.1"/>
    </source>
</evidence>
<dbReference type="KEGG" id="pnt:G5B91_10945"/>
<dbReference type="RefSeq" id="WP_051445574.1">
    <property type="nucleotide sequence ID" value="NZ_CP049140.1"/>
</dbReference>
<proteinExistence type="predicted"/>
<dbReference type="EMBL" id="CP049140">
    <property type="protein sequence ID" value="QIE86761.1"/>
    <property type="molecule type" value="Genomic_DNA"/>
</dbReference>
<organism evidence="1 2">
    <name type="scientific">Pseudomonas nitroreducens</name>
    <dbReference type="NCBI Taxonomy" id="46680"/>
    <lineage>
        <taxon>Bacteria</taxon>
        <taxon>Pseudomonadati</taxon>
        <taxon>Pseudomonadota</taxon>
        <taxon>Gammaproteobacteria</taxon>
        <taxon>Pseudomonadales</taxon>
        <taxon>Pseudomonadaceae</taxon>
        <taxon>Pseudomonas</taxon>
    </lineage>
</organism>
<protein>
    <submittedName>
        <fullName evidence="1">Uncharacterized protein</fullName>
    </submittedName>
</protein>
<evidence type="ECO:0000313" key="2">
    <source>
        <dbReference type="Proteomes" id="UP000501063"/>
    </source>
</evidence>
<reference evidence="1 2" key="1">
    <citation type="submission" date="2020-02" db="EMBL/GenBank/DDBJ databases">
        <title>Integrative conjugative elements (ICEs) and plasmids drive adaptation of Pseudomonas nitroreducens strain HBP1 to wastewater environment.</title>
        <authorList>
            <person name="Sentchilo V."/>
            <person name="Carraro N."/>
            <person name="Bertelli C."/>
            <person name="van der Meer J.R."/>
        </authorList>
    </citation>
    <scope>NUCLEOTIDE SEQUENCE [LARGE SCALE GENOMIC DNA]</scope>
    <source>
        <strain evidence="1 2">HBP1</strain>
    </source>
</reference>
<name>A0A6G6IX04_PSENT</name>
<dbReference type="Proteomes" id="UP000501063">
    <property type="component" value="Chromosome"/>
</dbReference>